<evidence type="ECO:0000313" key="3">
    <source>
        <dbReference type="Proteomes" id="UP000284395"/>
    </source>
</evidence>
<gene>
    <name evidence="2" type="ORF">D6851_09435</name>
</gene>
<evidence type="ECO:0000256" key="1">
    <source>
        <dbReference type="SAM" id="Phobius"/>
    </source>
</evidence>
<reference evidence="2 3" key="1">
    <citation type="submission" date="2018-09" db="EMBL/GenBank/DDBJ databases">
        <title>Altererythrobacter spongiae sp. nov., isolated from a marine sponge.</title>
        <authorList>
            <person name="Zhuang L."/>
            <person name="Luo L."/>
        </authorList>
    </citation>
    <scope>NUCLEOTIDE SEQUENCE [LARGE SCALE GENOMIC DNA]</scope>
    <source>
        <strain evidence="2 3">HN-Y73</strain>
    </source>
</reference>
<keyword evidence="1" id="KW-1133">Transmembrane helix</keyword>
<accession>A0A420EKE5</accession>
<proteinExistence type="predicted"/>
<comment type="caution">
    <text evidence="2">The sequence shown here is derived from an EMBL/GenBank/DDBJ whole genome shotgun (WGS) entry which is preliminary data.</text>
</comment>
<dbReference type="Proteomes" id="UP000284395">
    <property type="component" value="Unassembled WGS sequence"/>
</dbReference>
<name>A0A420EKE5_9SPHN</name>
<sequence>MGTVPKTKRYVAHMMLWVGLALAIPLWVEFHEPGHLLWNIFLAAFLVALVAAVFFGLRYLQTSGIEVGEARFAPRSDSSGISDSPDRDDG</sequence>
<dbReference type="EMBL" id="RAPF01000004">
    <property type="protein sequence ID" value="RKF21143.1"/>
    <property type="molecule type" value="Genomic_DNA"/>
</dbReference>
<feature type="transmembrane region" description="Helical" evidence="1">
    <location>
        <begin position="12"/>
        <end position="30"/>
    </location>
</feature>
<keyword evidence="1" id="KW-0812">Transmembrane</keyword>
<keyword evidence="1" id="KW-0472">Membrane</keyword>
<keyword evidence="3" id="KW-1185">Reference proteome</keyword>
<evidence type="ECO:0000313" key="2">
    <source>
        <dbReference type="EMBL" id="RKF21143.1"/>
    </source>
</evidence>
<protein>
    <submittedName>
        <fullName evidence="2">Uncharacterized protein</fullName>
    </submittedName>
</protein>
<feature type="transmembrane region" description="Helical" evidence="1">
    <location>
        <begin position="36"/>
        <end position="57"/>
    </location>
</feature>
<dbReference type="AlphaFoldDB" id="A0A420EKE5"/>
<organism evidence="2 3">
    <name type="scientific">Altericroceibacterium spongiae</name>
    <dbReference type="NCBI Taxonomy" id="2320269"/>
    <lineage>
        <taxon>Bacteria</taxon>
        <taxon>Pseudomonadati</taxon>
        <taxon>Pseudomonadota</taxon>
        <taxon>Alphaproteobacteria</taxon>
        <taxon>Sphingomonadales</taxon>
        <taxon>Erythrobacteraceae</taxon>
        <taxon>Altericroceibacterium</taxon>
    </lineage>
</organism>